<comment type="caution">
    <text evidence="2">The sequence shown here is derived from an EMBL/GenBank/DDBJ whole genome shotgun (WGS) entry which is preliminary data.</text>
</comment>
<gene>
    <name evidence="2" type="ORF">M6B38_293820</name>
</gene>
<accession>A0AAX6HWB2</accession>
<name>A0AAX6HWB2_IRIPA</name>
<dbReference type="EMBL" id="JANAVB010006596">
    <property type="protein sequence ID" value="KAJ6844774.1"/>
    <property type="molecule type" value="Genomic_DNA"/>
</dbReference>
<evidence type="ECO:0000313" key="3">
    <source>
        <dbReference type="Proteomes" id="UP001140949"/>
    </source>
</evidence>
<evidence type="ECO:0000256" key="1">
    <source>
        <dbReference type="SAM" id="MobiDB-lite"/>
    </source>
</evidence>
<evidence type="ECO:0000313" key="2">
    <source>
        <dbReference type="EMBL" id="KAJ6844774.1"/>
    </source>
</evidence>
<dbReference type="AlphaFoldDB" id="A0AAX6HWB2"/>
<feature type="region of interest" description="Disordered" evidence="1">
    <location>
        <begin position="84"/>
        <end position="134"/>
    </location>
</feature>
<reference evidence="2" key="1">
    <citation type="journal article" date="2023" name="GigaByte">
        <title>Genome assembly of the bearded iris, Iris pallida Lam.</title>
        <authorList>
            <person name="Bruccoleri R.E."/>
            <person name="Oakeley E.J."/>
            <person name="Faust A.M.E."/>
            <person name="Altorfer M."/>
            <person name="Dessus-Babus S."/>
            <person name="Burckhardt D."/>
            <person name="Oertli M."/>
            <person name="Naumann U."/>
            <person name="Petersen F."/>
            <person name="Wong J."/>
        </authorList>
    </citation>
    <scope>NUCLEOTIDE SEQUENCE</scope>
    <source>
        <strain evidence="2">GSM-AAB239-AS_SAM_17_03QT</strain>
    </source>
</reference>
<organism evidence="2 3">
    <name type="scientific">Iris pallida</name>
    <name type="common">Sweet iris</name>
    <dbReference type="NCBI Taxonomy" id="29817"/>
    <lineage>
        <taxon>Eukaryota</taxon>
        <taxon>Viridiplantae</taxon>
        <taxon>Streptophyta</taxon>
        <taxon>Embryophyta</taxon>
        <taxon>Tracheophyta</taxon>
        <taxon>Spermatophyta</taxon>
        <taxon>Magnoliopsida</taxon>
        <taxon>Liliopsida</taxon>
        <taxon>Asparagales</taxon>
        <taxon>Iridaceae</taxon>
        <taxon>Iridoideae</taxon>
        <taxon>Irideae</taxon>
        <taxon>Iris</taxon>
    </lineage>
</organism>
<reference evidence="2" key="2">
    <citation type="submission" date="2023-04" db="EMBL/GenBank/DDBJ databases">
        <authorList>
            <person name="Bruccoleri R.E."/>
            <person name="Oakeley E.J."/>
            <person name="Faust A.-M."/>
            <person name="Dessus-Babus S."/>
            <person name="Altorfer M."/>
            <person name="Burckhardt D."/>
            <person name="Oertli M."/>
            <person name="Naumann U."/>
            <person name="Petersen F."/>
            <person name="Wong J."/>
        </authorList>
    </citation>
    <scope>NUCLEOTIDE SEQUENCE</scope>
    <source>
        <strain evidence="2">GSM-AAB239-AS_SAM_17_03QT</strain>
        <tissue evidence="2">Leaf</tissue>
    </source>
</reference>
<proteinExistence type="predicted"/>
<sequence>MKREKGTGEMEKRDSPRCRRDVIRRRGAAREFDFSVAAVGRRVWRLNGAASGGVRVPARPGGVVRQLQPWSGELAVLRWRGASSARSGQRGFRGPALVRREGGGRVHHRDGSGQTATCLVPGRSTGPDLGREDRGAGVLKVAAADHGSQETARSR</sequence>
<protein>
    <submittedName>
        <fullName evidence="2">Uncharacterized protein</fullName>
    </submittedName>
</protein>
<dbReference type="Proteomes" id="UP001140949">
    <property type="component" value="Unassembled WGS sequence"/>
</dbReference>
<keyword evidence="3" id="KW-1185">Reference proteome</keyword>